<dbReference type="Gene3D" id="6.10.340.10">
    <property type="match status" value="1"/>
</dbReference>
<feature type="domain" description="EAL" evidence="5">
    <location>
        <begin position="575"/>
        <end position="829"/>
    </location>
</feature>
<dbReference type="GO" id="GO:0007165">
    <property type="term" value="P:signal transduction"/>
    <property type="evidence" value="ECO:0007669"/>
    <property type="project" value="InterPro"/>
</dbReference>
<feature type="transmembrane region" description="Helical" evidence="3">
    <location>
        <begin position="194"/>
        <end position="212"/>
    </location>
</feature>
<name>A0A2T3N3B0_9GAMM</name>
<dbReference type="OrthoDB" id="1316910at2"/>
<evidence type="ECO:0000259" key="6">
    <source>
        <dbReference type="PROSITE" id="PS50885"/>
    </source>
</evidence>
<dbReference type="Gene3D" id="3.30.70.270">
    <property type="match status" value="1"/>
</dbReference>
<protein>
    <recommendedName>
        <fullName evidence="1">cyclic-guanylate-specific phosphodiesterase</fullName>
        <ecNumber evidence="1">3.1.4.52</ecNumber>
    </recommendedName>
</protein>
<dbReference type="Pfam" id="PF00989">
    <property type="entry name" value="PAS"/>
    <property type="match status" value="1"/>
</dbReference>
<dbReference type="SUPFAM" id="SSF55073">
    <property type="entry name" value="Nucleotide cyclase"/>
    <property type="match status" value="1"/>
</dbReference>
<dbReference type="NCBIfam" id="TIGR00254">
    <property type="entry name" value="GGDEF"/>
    <property type="match status" value="1"/>
</dbReference>
<evidence type="ECO:0000259" key="4">
    <source>
        <dbReference type="PROSITE" id="PS50112"/>
    </source>
</evidence>
<dbReference type="SMART" id="SM00304">
    <property type="entry name" value="HAMP"/>
    <property type="match status" value="1"/>
</dbReference>
<dbReference type="Pfam" id="PF00672">
    <property type="entry name" value="HAMP"/>
    <property type="match status" value="1"/>
</dbReference>
<dbReference type="SMART" id="SM00052">
    <property type="entry name" value="EAL"/>
    <property type="match status" value="1"/>
</dbReference>
<dbReference type="SMART" id="SM00267">
    <property type="entry name" value="GGDEF"/>
    <property type="match status" value="1"/>
</dbReference>
<evidence type="ECO:0000259" key="7">
    <source>
        <dbReference type="PROSITE" id="PS50887"/>
    </source>
</evidence>
<dbReference type="Gene3D" id="3.30.450.20">
    <property type="entry name" value="PAS domain"/>
    <property type="match status" value="1"/>
</dbReference>
<feature type="domain" description="PAS" evidence="4">
    <location>
        <begin position="267"/>
        <end position="310"/>
    </location>
</feature>
<dbReference type="Pfam" id="PF00563">
    <property type="entry name" value="EAL"/>
    <property type="match status" value="1"/>
</dbReference>
<keyword evidence="3" id="KW-0472">Membrane</keyword>
<dbReference type="InterPro" id="IPR003660">
    <property type="entry name" value="HAMP_dom"/>
</dbReference>
<dbReference type="InterPro" id="IPR052155">
    <property type="entry name" value="Biofilm_reg_signaling"/>
</dbReference>
<sequence>MRIRYQYFIVISLLLLFVFGVVSVVLSHKADKGINNMRLESERVLSLAIIEQYEQRGYQLAAMSAGALTNPLILQDVDAIGELIHALYAEYDISQIYVYDKAGSVLNDGTSEMKLSGSNILELHSDLKAIPDKLVVHHEGDSIHFFAPIQVFDETIGGIYISLLLTSLTTQLDNLQATLITNGQIIRSETQQSLLIMGVIFIVLSLFASLFLSRRLSAPIVNLTEQLVRVGRGDYEAKIDITRSDEIGDLAAAYRTMVDDLRKTLITRDQLDQVLQSMQDAVMVTTASGKIRMMNPAVTALLDVTESELLELKPLEFLDLNDSERAVLTQTIERDGAVMSQLGLVLRGNNGHKHVLFSVTQLGDANGFRGETLYVFHDITELKKAESEIRRLAETDSLTGLSNRYHFKSLAEQALQQAQLDQSLAAVFFLDLDNFKRINDTLGHGVGDLLLKAVGQRLSGTLRLSNIGGRSSPEDLITARLGGDEFTILLPHLCHSDIPSLVAKRLLKALAEPFQLTGYSISITCSIGISLFPNNGTDVESLFKYADTALYKAKHNGKGCYQFYNASMGIGDLNHLAIEQSLHSALANGEFQLVYQPQLSLSTNTIVGSEALLRWYHPVMGSIPPDTFIPIAEQAGLIIPIGEWVLRTACKQAKKWQKLGYPAMRIAVNLSTRQFEQTNLASMTADILQETGLDPHYLELEITESMLMRNVEHAIECMEEIKDMGIDLAIDDFGTGYSSLSYLKRFPIDRLKIDRAFVSDIPQNGDDTAIVLAIIAMAHSLGLKVIAEGVETKSQMEYLADKCCDELQGFYFSPPLLPEEFTKLLKKQNFVLPSLDQAD</sequence>
<accession>A0A2T3N3B0</accession>
<keyword evidence="2" id="KW-0973">c-di-GMP</keyword>
<dbReference type="SMART" id="SM00091">
    <property type="entry name" value="PAS"/>
    <property type="match status" value="1"/>
</dbReference>
<dbReference type="InterPro" id="IPR029787">
    <property type="entry name" value="Nucleotide_cyclase"/>
</dbReference>
<dbReference type="InterPro" id="IPR013767">
    <property type="entry name" value="PAS_fold"/>
</dbReference>
<dbReference type="EMBL" id="PYMC01000002">
    <property type="protein sequence ID" value="PSW06856.1"/>
    <property type="molecule type" value="Genomic_DNA"/>
</dbReference>
<reference evidence="8 9" key="1">
    <citation type="submission" date="2018-03" db="EMBL/GenBank/DDBJ databases">
        <title>Whole genome sequencing of Histamine producing bacteria.</title>
        <authorList>
            <person name="Butler K."/>
        </authorList>
    </citation>
    <scope>NUCLEOTIDE SEQUENCE [LARGE SCALE GENOMIC DNA]</scope>
    <source>
        <strain evidence="8 9">DSM 16190</strain>
    </source>
</reference>
<evidence type="ECO:0000313" key="8">
    <source>
        <dbReference type="EMBL" id="PSW06856.1"/>
    </source>
</evidence>
<feature type="domain" description="GGDEF" evidence="7">
    <location>
        <begin position="423"/>
        <end position="566"/>
    </location>
</feature>
<dbReference type="RefSeq" id="WP_107282219.1">
    <property type="nucleotide sequence ID" value="NZ_PYMC01000002.1"/>
</dbReference>
<dbReference type="InterPro" id="IPR043128">
    <property type="entry name" value="Rev_trsase/Diguanyl_cyclase"/>
</dbReference>
<evidence type="ECO:0000256" key="3">
    <source>
        <dbReference type="SAM" id="Phobius"/>
    </source>
</evidence>
<keyword evidence="3" id="KW-0812">Transmembrane</keyword>
<dbReference type="SUPFAM" id="SSF158472">
    <property type="entry name" value="HAMP domain-like"/>
    <property type="match status" value="1"/>
</dbReference>
<dbReference type="InterPro" id="IPR000160">
    <property type="entry name" value="GGDEF_dom"/>
</dbReference>
<dbReference type="CDD" id="cd01949">
    <property type="entry name" value="GGDEF"/>
    <property type="match status" value="1"/>
</dbReference>
<dbReference type="Pfam" id="PF00990">
    <property type="entry name" value="GGDEF"/>
    <property type="match status" value="1"/>
</dbReference>
<feature type="domain" description="HAMP" evidence="6">
    <location>
        <begin position="214"/>
        <end position="266"/>
    </location>
</feature>
<comment type="caution">
    <text evidence="8">The sequence shown here is derived from an EMBL/GenBank/DDBJ whole genome shotgun (WGS) entry which is preliminary data.</text>
</comment>
<evidence type="ECO:0000256" key="1">
    <source>
        <dbReference type="ARBA" id="ARBA00012282"/>
    </source>
</evidence>
<evidence type="ECO:0000313" key="9">
    <source>
        <dbReference type="Proteomes" id="UP000240904"/>
    </source>
</evidence>
<dbReference type="Gene3D" id="3.20.20.450">
    <property type="entry name" value="EAL domain"/>
    <property type="match status" value="1"/>
</dbReference>
<evidence type="ECO:0000256" key="2">
    <source>
        <dbReference type="ARBA" id="ARBA00022636"/>
    </source>
</evidence>
<dbReference type="FunFam" id="3.20.20.450:FF:000001">
    <property type="entry name" value="Cyclic di-GMP phosphodiesterase yahA"/>
    <property type="match status" value="1"/>
</dbReference>
<dbReference type="GO" id="GO:0006355">
    <property type="term" value="P:regulation of DNA-templated transcription"/>
    <property type="evidence" value="ECO:0007669"/>
    <property type="project" value="InterPro"/>
</dbReference>
<keyword evidence="9" id="KW-1185">Reference proteome</keyword>
<dbReference type="CDD" id="cd06225">
    <property type="entry name" value="HAMP"/>
    <property type="match status" value="1"/>
</dbReference>
<dbReference type="CDD" id="cd00130">
    <property type="entry name" value="PAS"/>
    <property type="match status" value="1"/>
</dbReference>
<dbReference type="GO" id="GO:0071111">
    <property type="term" value="F:cyclic-guanylate-specific phosphodiesterase activity"/>
    <property type="evidence" value="ECO:0007669"/>
    <property type="project" value="UniProtKB-EC"/>
</dbReference>
<gene>
    <name evidence="8" type="ORF">C9I89_04895</name>
</gene>
<dbReference type="PROSITE" id="PS50887">
    <property type="entry name" value="GGDEF"/>
    <property type="match status" value="1"/>
</dbReference>
<dbReference type="PANTHER" id="PTHR44757:SF2">
    <property type="entry name" value="BIOFILM ARCHITECTURE MAINTENANCE PROTEIN MBAA"/>
    <property type="match status" value="1"/>
</dbReference>
<dbReference type="PROSITE" id="PS50112">
    <property type="entry name" value="PAS"/>
    <property type="match status" value="1"/>
</dbReference>
<evidence type="ECO:0000259" key="5">
    <source>
        <dbReference type="PROSITE" id="PS50883"/>
    </source>
</evidence>
<dbReference type="SUPFAM" id="SSF141868">
    <property type="entry name" value="EAL domain-like"/>
    <property type="match status" value="1"/>
</dbReference>
<dbReference type="EC" id="3.1.4.52" evidence="1"/>
<dbReference type="InterPro" id="IPR001633">
    <property type="entry name" value="EAL_dom"/>
</dbReference>
<organism evidence="8 9">
    <name type="scientific">Photobacterium lipolyticum</name>
    <dbReference type="NCBI Taxonomy" id="266810"/>
    <lineage>
        <taxon>Bacteria</taxon>
        <taxon>Pseudomonadati</taxon>
        <taxon>Pseudomonadota</taxon>
        <taxon>Gammaproteobacteria</taxon>
        <taxon>Vibrionales</taxon>
        <taxon>Vibrionaceae</taxon>
        <taxon>Photobacterium</taxon>
    </lineage>
</organism>
<keyword evidence="3" id="KW-1133">Transmembrane helix</keyword>
<dbReference type="Proteomes" id="UP000240904">
    <property type="component" value="Unassembled WGS sequence"/>
</dbReference>
<dbReference type="PROSITE" id="PS50885">
    <property type="entry name" value="HAMP"/>
    <property type="match status" value="1"/>
</dbReference>
<dbReference type="PROSITE" id="PS50883">
    <property type="entry name" value="EAL"/>
    <property type="match status" value="1"/>
</dbReference>
<dbReference type="PANTHER" id="PTHR44757">
    <property type="entry name" value="DIGUANYLATE CYCLASE DGCP"/>
    <property type="match status" value="1"/>
</dbReference>
<dbReference type="CDD" id="cd01948">
    <property type="entry name" value="EAL"/>
    <property type="match status" value="1"/>
</dbReference>
<dbReference type="AlphaFoldDB" id="A0A2T3N3B0"/>
<dbReference type="InterPro" id="IPR035919">
    <property type="entry name" value="EAL_sf"/>
</dbReference>
<proteinExistence type="predicted"/>
<dbReference type="InterPro" id="IPR035965">
    <property type="entry name" value="PAS-like_dom_sf"/>
</dbReference>
<dbReference type="GO" id="GO:0016020">
    <property type="term" value="C:membrane"/>
    <property type="evidence" value="ECO:0007669"/>
    <property type="project" value="InterPro"/>
</dbReference>
<dbReference type="SUPFAM" id="SSF55785">
    <property type="entry name" value="PYP-like sensor domain (PAS domain)"/>
    <property type="match status" value="1"/>
</dbReference>
<dbReference type="InterPro" id="IPR000014">
    <property type="entry name" value="PAS"/>
</dbReference>
<dbReference type="NCBIfam" id="TIGR00229">
    <property type="entry name" value="sensory_box"/>
    <property type="match status" value="1"/>
</dbReference>